<accession>A0A023E1A5</accession>
<dbReference type="STRING" id="1427503.HE1_01229"/>
<dbReference type="AlphaFoldDB" id="A0A023E1A5"/>
<dbReference type="OrthoDB" id="7874789at2"/>
<comment type="subcellular location">
    <subcellularLocation>
        <location evidence="1">Cell membrane</location>
        <topology evidence="1">Multi-pass membrane protein</topology>
    </subcellularLocation>
</comment>
<sequence length="205" mass="21795">MSILLYLFKAWMIGIAIAAPVGPIGMLCIKKTLELGIKGALLVGLGAALADSVYGLIAALGLTAVSHIMTQVAGALKLIGGIFLLYLAYKEAKSGVASNEAHVSEKSRIKLVSEVFFLTLTNPMTILSFVGIFASIGAGSSQGLESITMVVGIFLGSMTWWCVLGTVITKIKHNLPKIWLERIKWVSCFILASFGLVAIFSSLMN</sequence>
<dbReference type="Proteomes" id="UP000024842">
    <property type="component" value="Unassembled WGS sequence"/>
</dbReference>
<keyword evidence="4 6" id="KW-1133">Transmembrane helix</keyword>
<evidence type="ECO:0000256" key="4">
    <source>
        <dbReference type="ARBA" id="ARBA00022989"/>
    </source>
</evidence>
<evidence type="ECO:0000313" key="8">
    <source>
        <dbReference type="Proteomes" id="UP000024842"/>
    </source>
</evidence>
<evidence type="ECO:0000313" key="7">
    <source>
        <dbReference type="EMBL" id="GAJ46887.1"/>
    </source>
</evidence>
<keyword evidence="8" id="KW-1185">Reference proteome</keyword>
<name>A0A023E1A5_9PROT</name>
<reference evidence="7 8" key="1">
    <citation type="journal article" date="2014" name="FEMS Microbiol. Lett.">
        <title>Draft genome sequences of three Holospora species (Holospora obtusa, Holospora undulata, and Holospora elegans), endonuclear symbiotic bacteria of the ciliate Paramecium caudatum.</title>
        <authorList>
            <person name="Dohra H."/>
            <person name="Tanaka K."/>
            <person name="Suzuki T."/>
            <person name="Fujishima M."/>
            <person name="Suzuki H."/>
        </authorList>
    </citation>
    <scope>NUCLEOTIDE SEQUENCE [LARGE SCALE GENOMIC DNA]</scope>
    <source>
        <strain evidence="7 8">E1</strain>
    </source>
</reference>
<evidence type="ECO:0000256" key="5">
    <source>
        <dbReference type="ARBA" id="ARBA00023136"/>
    </source>
</evidence>
<feature type="transmembrane region" description="Helical" evidence="6">
    <location>
        <begin position="149"/>
        <end position="171"/>
    </location>
</feature>
<comment type="caution">
    <text evidence="7">The sequence shown here is derived from an EMBL/GenBank/DDBJ whole genome shotgun (WGS) entry which is preliminary data.</text>
</comment>
<dbReference type="EMBL" id="BAUP01000152">
    <property type="protein sequence ID" value="GAJ46887.1"/>
    <property type="molecule type" value="Genomic_DNA"/>
</dbReference>
<feature type="transmembrane region" description="Helical" evidence="6">
    <location>
        <begin position="115"/>
        <end position="137"/>
    </location>
</feature>
<evidence type="ECO:0000256" key="1">
    <source>
        <dbReference type="ARBA" id="ARBA00004651"/>
    </source>
</evidence>
<feature type="transmembrane region" description="Helical" evidence="6">
    <location>
        <begin position="183"/>
        <end position="204"/>
    </location>
</feature>
<keyword evidence="3 6" id="KW-0812">Transmembrane</keyword>
<proteinExistence type="predicted"/>
<keyword evidence="5 6" id="KW-0472">Membrane</keyword>
<dbReference type="PANTHER" id="PTHR30086:SF20">
    <property type="entry name" value="ARGININE EXPORTER PROTEIN ARGO-RELATED"/>
    <property type="match status" value="1"/>
</dbReference>
<dbReference type="InterPro" id="IPR001123">
    <property type="entry name" value="LeuE-type"/>
</dbReference>
<organism evidence="7 8">
    <name type="scientific">Holospora elegans E1</name>
    <dbReference type="NCBI Taxonomy" id="1427503"/>
    <lineage>
        <taxon>Bacteria</taxon>
        <taxon>Pseudomonadati</taxon>
        <taxon>Pseudomonadota</taxon>
        <taxon>Alphaproteobacteria</taxon>
        <taxon>Holosporales</taxon>
        <taxon>Holosporaceae</taxon>
        <taxon>Holospora</taxon>
    </lineage>
</organism>
<dbReference type="PANTHER" id="PTHR30086">
    <property type="entry name" value="ARGININE EXPORTER PROTEIN ARGO"/>
    <property type="match status" value="1"/>
</dbReference>
<feature type="transmembrane region" description="Helical" evidence="6">
    <location>
        <begin position="41"/>
        <end position="62"/>
    </location>
</feature>
<gene>
    <name evidence="7" type="ORF">HE1_01229</name>
</gene>
<dbReference type="GO" id="GO:0015171">
    <property type="term" value="F:amino acid transmembrane transporter activity"/>
    <property type="evidence" value="ECO:0007669"/>
    <property type="project" value="TreeGrafter"/>
</dbReference>
<evidence type="ECO:0000256" key="6">
    <source>
        <dbReference type="SAM" id="Phobius"/>
    </source>
</evidence>
<keyword evidence="2" id="KW-1003">Cell membrane</keyword>
<feature type="transmembrane region" description="Helical" evidence="6">
    <location>
        <begin position="6"/>
        <end position="29"/>
    </location>
</feature>
<feature type="transmembrane region" description="Helical" evidence="6">
    <location>
        <begin position="68"/>
        <end position="89"/>
    </location>
</feature>
<dbReference type="GO" id="GO:0005886">
    <property type="term" value="C:plasma membrane"/>
    <property type="evidence" value="ECO:0007669"/>
    <property type="project" value="UniProtKB-SubCell"/>
</dbReference>
<dbReference type="Pfam" id="PF01810">
    <property type="entry name" value="LysE"/>
    <property type="match status" value="1"/>
</dbReference>
<evidence type="ECO:0000256" key="2">
    <source>
        <dbReference type="ARBA" id="ARBA00022475"/>
    </source>
</evidence>
<evidence type="ECO:0000256" key="3">
    <source>
        <dbReference type="ARBA" id="ARBA00022692"/>
    </source>
</evidence>
<protein>
    <submittedName>
        <fullName evidence="7">Putative amino acid efflux protein YcgF</fullName>
    </submittedName>
</protein>